<evidence type="ECO:0000256" key="1">
    <source>
        <dbReference type="SAM" id="Phobius"/>
    </source>
</evidence>
<evidence type="ECO:0000259" key="2">
    <source>
        <dbReference type="Pfam" id="PF13963"/>
    </source>
</evidence>
<name>A0A445AFC1_ARAHY</name>
<feature type="transmembrane region" description="Helical" evidence="1">
    <location>
        <begin position="15"/>
        <end position="38"/>
    </location>
</feature>
<evidence type="ECO:0000313" key="3">
    <source>
        <dbReference type="EMBL" id="RYR25121.1"/>
    </source>
</evidence>
<sequence length="233" mass="26316">MTTNPEPPTSLSRHYHLQSLCVLTLSSSVTALIVIFFLRSSSQLASSLHHHCLAPSRLFPIIVTVEEAASPGVALCLVILSYSEVCLPCAHRCRQRSNWGSSIIITAPNRSWMSRRQDCTGHLSEEFKKGVVEFIDFVERNPTVIDSLGRILCPCTKCKNRLRDEIFWVEKHLCDRGFTEGQLYPNGTYRVFQFLLEKPYPIGIHIVFLNGTIVPDRFLSLNFNEVACLTSIC</sequence>
<dbReference type="InterPro" id="IPR029480">
    <property type="entry name" value="Transpos_assoc"/>
</dbReference>
<keyword evidence="1" id="KW-0812">Transmembrane</keyword>
<gene>
    <name evidence="3" type="ORF">Ahy_B02g058748</name>
</gene>
<organism evidence="3 4">
    <name type="scientific">Arachis hypogaea</name>
    <name type="common">Peanut</name>
    <dbReference type="NCBI Taxonomy" id="3818"/>
    <lineage>
        <taxon>Eukaryota</taxon>
        <taxon>Viridiplantae</taxon>
        <taxon>Streptophyta</taxon>
        <taxon>Embryophyta</taxon>
        <taxon>Tracheophyta</taxon>
        <taxon>Spermatophyta</taxon>
        <taxon>Magnoliopsida</taxon>
        <taxon>eudicotyledons</taxon>
        <taxon>Gunneridae</taxon>
        <taxon>Pentapetalae</taxon>
        <taxon>rosids</taxon>
        <taxon>fabids</taxon>
        <taxon>Fabales</taxon>
        <taxon>Fabaceae</taxon>
        <taxon>Papilionoideae</taxon>
        <taxon>50 kb inversion clade</taxon>
        <taxon>dalbergioids sensu lato</taxon>
        <taxon>Dalbergieae</taxon>
        <taxon>Pterocarpus clade</taxon>
        <taxon>Arachis</taxon>
    </lineage>
</organism>
<keyword evidence="4" id="KW-1185">Reference proteome</keyword>
<feature type="domain" description="Transposase-associated" evidence="2">
    <location>
        <begin position="110"/>
        <end position="181"/>
    </location>
</feature>
<keyword evidence="1" id="KW-1133">Transmembrane helix</keyword>
<comment type="caution">
    <text evidence="3">The sequence shown here is derived from an EMBL/GenBank/DDBJ whole genome shotgun (WGS) entry which is preliminary data.</text>
</comment>
<protein>
    <recommendedName>
        <fullName evidence="2">Transposase-associated domain-containing protein</fullName>
    </recommendedName>
</protein>
<reference evidence="3 4" key="1">
    <citation type="submission" date="2019-01" db="EMBL/GenBank/DDBJ databases">
        <title>Sequencing of cultivated peanut Arachis hypogaea provides insights into genome evolution and oil improvement.</title>
        <authorList>
            <person name="Chen X."/>
        </authorList>
    </citation>
    <scope>NUCLEOTIDE SEQUENCE [LARGE SCALE GENOMIC DNA]</scope>
    <source>
        <strain evidence="4">cv. Fuhuasheng</strain>
        <tissue evidence="3">Leaves</tissue>
    </source>
</reference>
<dbReference type="Proteomes" id="UP000289738">
    <property type="component" value="Chromosome B02"/>
</dbReference>
<evidence type="ECO:0000313" key="4">
    <source>
        <dbReference type="Proteomes" id="UP000289738"/>
    </source>
</evidence>
<dbReference type="EMBL" id="SDMP01000012">
    <property type="protein sequence ID" value="RYR25121.1"/>
    <property type="molecule type" value="Genomic_DNA"/>
</dbReference>
<dbReference type="Pfam" id="PF13963">
    <property type="entry name" value="Transpos_assoc"/>
    <property type="match status" value="1"/>
</dbReference>
<proteinExistence type="predicted"/>
<keyword evidence="1" id="KW-0472">Membrane</keyword>
<dbReference type="AlphaFoldDB" id="A0A445AFC1"/>
<accession>A0A445AFC1</accession>